<dbReference type="RefSeq" id="WP_131417222.1">
    <property type="nucleotide sequence ID" value="NZ_SJXE01000011.1"/>
</dbReference>
<comment type="caution">
    <text evidence="1">The sequence shown here is derived from an EMBL/GenBank/DDBJ whole genome shotgun (WGS) entry which is preliminary data.</text>
</comment>
<gene>
    <name evidence="1" type="ORF">EZV61_17305</name>
</gene>
<evidence type="ECO:0000313" key="1">
    <source>
        <dbReference type="EMBL" id="TCI01728.1"/>
    </source>
</evidence>
<dbReference type="EMBL" id="SJXE01000011">
    <property type="protein sequence ID" value="TCI01728.1"/>
    <property type="molecule type" value="Genomic_DNA"/>
</dbReference>
<accession>A0ABY2AGS5</accession>
<reference evidence="1 2" key="1">
    <citation type="submission" date="2019-02" db="EMBL/GenBank/DDBJ databases">
        <title>Corallincola luteus sp. nov., a marine bacterium isolated from surface sediment of Bohai Sea in China.</title>
        <authorList>
            <person name="Ren Q."/>
        </authorList>
    </citation>
    <scope>NUCLEOTIDE SEQUENCE [LARGE SCALE GENOMIC DNA]</scope>
    <source>
        <strain evidence="1 2">DASS28</strain>
    </source>
</reference>
<sequence>MKHSKLPLALVTVLVLLVLSVSYLRPHLRAKQSNSEVRFEVALKDYECADGHCTFFEVVNANAHYSEFVGTTLIPYLLDVATDTLQEELYSLAQVGNTHLCVRGFVHLYSEGTLRLFNVNSHGHRFRLGGYTEGKCEVL</sequence>
<keyword evidence="2" id="KW-1185">Reference proteome</keyword>
<proteinExistence type="predicted"/>
<organism evidence="1 2">
    <name type="scientific">Corallincola luteus</name>
    <dbReference type="NCBI Taxonomy" id="1775177"/>
    <lineage>
        <taxon>Bacteria</taxon>
        <taxon>Pseudomonadati</taxon>
        <taxon>Pseudomonadota</taxon>
        <taxon>Gammaproteobacteria</taxon>
        <taxon>Alteromonadales</taxon>
        <taxon>Psychromonadaceae</taxon>
        <taxon>Corallincola</taxon>
    </lineage>
</organism>
<protein>
    <submittedName>
        <fullName evidence="1">Uncharacterized protein</fullName>
    </submittedName>
</protein>
<name>A0ABY2AGS5_9GAMM</name>
<dbReference type="Proteomes" id="UP000292554">
    <property type="component" value="Unassembled WGS sequence"/>
</dbReference>
<evidence type="ECO:0000313" key="2">
    <source>
        <dbReference type="Proteomes" id="UP000292554"/>
    </source>
</evidence>